<keyword evidence="4" id="KW-1185">Reference proteome</keyword>
<keyword evidence="1" id="KW-1133">Transmembrane helix</keyword>
<keyword evidence="1" id="KW-0472">Membrane</keyword>
<name>A0A3M3DXU8_9PSED</name>
<dbReference type="Pfam" id="PF05232">
    <property type="entry name" value="BTP"/>
    <property type="match status" value="2"/>
</dbReference>
<feature type="transmembrane region" description="Helical" evidence="1">
    <location>
        <begin position="12"/>
        <end position="30"/>
    </location>
</feature>
<dbReference type="RefSeq" id="WP_053194320.1">
    <property type="nucleotide sequence ID" value="NZ_CP072011.1"/>
</dbReference>
<evidence type="ECO:0000259" key="2">
    <source>
        <dbReference type="Pfam" id="PF05232"/>
    </source>
</evidence>
<organism evidence="3 4">
    <name type="scientific">Pseudomonas corrugata</name>
    <dbReference type="NCBI Taxonomy" id="47879"/>
    <lineage>
        <taxon>Bacteria</taxon>
        <taxon>Pseudomonadati</taxon>
        <taxon>Pseudomonadota</taxon>
        <taxon>Gammaproteobacteria</taxon>
        <taxon>Pseudomonadales</taxon>
        <taxon>Pseudomonadaceae</taxon>
        <taxon>Pseudomonas</taxon>
    </lineage>
</organism>
<evidence type="ECO:0000313" key="4">
    <source>
        <dbReference type="Proteomes" id="UP000270661"/>
    </source>
</evidence>
<dbReference type="NCBIfam" id="NF033664">
    <property type="entry name" value="PACE_transport"/>
    <property type="match status" value="1"/>
</dbReference>
<feature type="transmembrane region" description="Helical" evidence="1">
    <location>
        <begin position="36"/>
        <end position="55"/>
    </location>
</feature>
<reference evidence="3 4" key="1">
    <citation type="submission" date="2018-08" db="EMBL/GenBank/DDBJ databases">
        <title>Recombination of ecologically and evolutionarily significant loci maintains genetic cohesion in the Pseudomonas syringae species complex.</title>
        <authorList>
            <person name="Dillon M."/>
            <person name="Thakur S."/>
            <person name="Almeida R.N.D."/>
            <person name="Weir B.S."/>
            <person name="Guttman D.S."/>
        </authorList>
    </citation>
    <scope>NUCLEOTIDE SEQUENCE [LARGE SCALE GENOMIC DNA]</scope>
    <source>
        <strain evidence="3 4">NCPPB2445</strain>
    </source>
</reference>
<feature type="domain" description="Chlorhexidine efflux transporter" evidence="2">
    <location>
        <begin position="71"/>
        <end position="133"/>
    </location>
</feature>
<dbReference type="OrthoDB" id="1631120at2"/>
<dbReference type="InterPro" id="IPR058208">
    <property type="entry name" value="PACE"/>
</dbReference>
<sequence>MQGTPRKILQAILYEAGGVLFVAPALALTYDQGLVYSTQLSLLISAVALAWNMLFNGLFEWWERRQYHRHRSWRRRLLHSLGFEGGLTLILTPVIGEWLGISLWLALITNLGLFAFFFFYSLVFQWGFDRVFDVPLSAQPDQDAASSANTP</sequence>
<comment type="caution">
    <text evidence="3">The sequence shown here is derived from an EMBL/GenBank/DDBJ whole genome shotgun (WGS) entry which is preliminary data.</text>
</comment>
<dbReference type="AlphaFoldDB" id="A0A3M3DXU8"/>
<dbReference type="EMBL" id="RBOJ01000107">
    <property type="protein sequence ID" value="RMM42193.1"/>
    <property type="molecule type" value="Genomic_DNA"/>
</dbReference>
<protein>
    <recommendedName>
        <fullName evidence="2">Chlorhexidine efflux transporter domain-containing protein</fullName>
    </recommendedName>
</protein>
<feature type="transmembrane region" description="Helical" evidence="1">
    <location>
        <begin position="76"/>
        <end position="95"/>
    </location>
</feature>
<dbReference type="InterPro" id="IPR007896">
    <property type="entry name" value="BTP_bacteria"/>
</dbReference>
<accession>A0A3M3DXU8</accession>
<evidence type="ECO:0000256" key="1">
    <source>
        <dbReference type="SAM" id="Phobius"/>
    </source>
</evidence>
<dbReference type="STRING" id="47879.AXG94_06160"/>
<feature type="transmembrane region" description="Helical" evidence="1">
    <location>
        <begin position="101"/>
        <end position="123"/>
    </location>
</feature>
<evidence type="ECO:0000313" key="3">
    <source>
        <dbReference type="EMBL" id="RMM42193.1"/>
    </source>
</evidence>
<gene>
    <name evidence="3" type="ORF">ALQ77_00171</name>
</gene>
<feature type="domain" description="Chlorhexidine efflux transporter" evidence="2">
    <location>
        <begin position="3"/>
        <end position="65"/>
    </location>
</feature>
<dbReference type="Proteomes" id="UP000270661">
    <property type="component" value="Unassembled WGS sequence"/>
</dbReference>
<keyword evidence="1" id="KW-0812">Transmembrane</keyword>
<proteinExistence type="predicted"/>